<evidence type="ECO:0000256" key="3">
    <source>
        <dbReference type="ARBA" id="ARBA00022989"/>
    </source>
</evidence>
<feature type="transmembrane region" description="Helical" evidence="5">
    <location>
        <begin position="239"/>
        <end position="259"/>
    </location>
</feature>
<keyword evidence="4 5" id="KW-0472">Membrane</keyword>
<dbReference type="Pfam" id="PF13813">
    <property type="entry name" value="MBOAT_2"/>
    <property type="match status" value="1"/>
</dbReference>
<dbReference type="AlphaFoldDB" id="A0A4V4J218"/>
<gene>
    <name evidence="7" type="ORF">D6D13_02579</name>
</gene>
<feature type="domain" description="Wax synthase" evidence="6">
    <location>
        <begin position="256"/>
        <end position="330"/>
    </location>
</feature>
<keyword evidence="2 5" id="KW-0812">Transmembrane</keyword>
<feature type="transmembrane region" description="Helical" evidence="5">
    <location>
        <begin position="367"/>
        <end position="386"/>
    </location>
</feature>
<evidence type="ECO:0000256" key="5">
    <source>
        <dbReference type="SAM" id="Phobius"/>
    </source>
</evidence>
<evidence type="ECO:0000313" key="7">
    <source>
        <dbReference type="EMBL" id="THX14958.1"/>
    </source>
</evidence>
<evidence type="ECO:0000256" key="4">
    <source>
        <dbReference type="ARBA" id="ARBA00023136"/>
    </source>
</evidence>
<accession>A0A4V4J218</accession>
<keyword evidence="3 5" id="KW-1133">Transmembrane helix</keyword>
<name>A0A4V4J218_AURPU</name>
<feature type="transmembrane region" description="Helical" evidence="5">
    <location>
        <begin position="32"/>
        <end position="58"/>
    </location>
</feature>
<reference evidence="7" key="1">
    <citation type="submission" date="2018-10" db="EMBL/GenBank/DDBJ databases">
        <title>Fifty Aureobasidium pullulans genomes reveal a recombining polyextremotolerant generalist.</title>
        <authorList>
            <person name="Gostincar C."/>
            <person name="Turk M."/>
            <person name="Zajc J."/>
            <person name="Gunde-Cimerman N."/>
        </authorList>
    </citation>
    <scope>NUCLEOTIDE SEQUENCE [LARGE SCALE GENOMIC DNA]</scope>
    <source>
        <strain evidence="7">EXF-10085</strain>
    </source>
</reference>
<sequence>MATLVDSPPPLPSPLVPLASPFPTSIAPLSQLLFGLSLTTGSHAFTTLSIGAGIYWLFDLAIDRRSGGYTDVYIAGCTIFSAVFRMIAVNYLEDGGVERRGRVRKGGEEEEEEKKKKKEVYEVGEKMEETAKGWVQTGLDAVELGFMNPRGVGWNFQLRNLPPTPARDTPRLPFAAKHLVSAAIDLLLVDLSYYHLRHNSPIASLPIRPLTSQPLPLALFNAWLIYLQARWTMNALHSILAAITVPMHIFSPAGFPPLFGSFKHAYTIKGFWSHTWHQMMRTLALPYTNALVRTLHLNPSQKSTYWVKVSSAFFWAWAVHAYGTLIAGGGYTADLYRYVPQVAAFWVEEKVMELGRRLGLKGRGWRIAGYVWVFCFQGATLIVWFGPAVRMGAHLKGPLPWSFVEWVVAKI</sequence>
<proteinExistence type="predicted"/>
<organism evidence="7">
    <name type="scientific">Aureobasidium pullulans</name>
    <name type="common">Black yeast</name>
    <name type="synonym">Pullularia pullulans</name>
    <dbReference type="NCBI Taxonomy" id="5580"/>
    <lineage>
        <taxon>Eukaryota</taxon>
        <taxon>Fungi</taxon>
        <taxon>Dikarya</taxon>
        <taxon>Ascomycota</taxon>
        <taxon>Pezizomycotina</taxon>
        <taxon>Dothideomycetes</taxon>
        <taxon>Dothideomycetidae</taxon>
        <taxon>Dothideales</taxon>
        <taxon>Saccotheciaceae</taxon>
        <taxon>Aureobasidium</taxon>
    </lineage>
</organism>
<protein>
    <recommendedName>
        <fullName evidence="6">Wax synthase domain-containing protein</fullName>
    </recommendedName>
</protein>
<dbReference type="EMBL" id="QZAS01000006">
    <property type="protein sequence ID" value="THX14958.1"/>
    <property type="molecule type" value="Genomic_DNA"/>
</dbReference>
<evidence type="ECO:0000256" key="2">
    <source>
        <dbReference type="ARBA" id="ARBA00022692"/>
    </source>
</evidence>
<comment type="subcellular location">
    <subcellularLocation>
        <location evidence="1">Membrane</location>
        <topology evidence="1">Multi-pass membrane protein</topology>
    </subcellularLocation>
</comment>
<dbReference type="InterPro" id="IPR032805">
    <property type="entry name" value="Wax_synthase_dom"/>
</dbReference>
<comment type="caution">
    <text evidence="7">The sequence shown here is derived from an EMBL/GenBank/DDBJ whole genome shotgun (WGS) entry which is preliminary data.</text>
</comment>
<evidence type="ECO:0000259" key="6">
    <source>
        <dbReference type="Pfam" id="PF13813"/>
    </source>
</evidence>
<dbReference type="GO" id="GO:0016020">
    <property type="term" value="C:membrane"/>
    <property type="evidence" value="ECO:0007669"/>
    <property type="project" value="UniProtKB-SubCell"/>
</dbReference>
<evidence type="ECO:0000256" key="1">
    <source>
        <dbReference type="ARBA" id="ARBA00004141"/>
    </source>
</evidence>